<evidence type="ECO:0000313" key="2">
    <source>
        <dbReference type="Proteomes" id="UP000190959"/>
    </source>
</evidence>
<organism evidence="1 2">
    <name type="scientific">Clostridium beijerinckii</name>
    <name type="common">Clostridium MP</name>
    <dbReference type="NCBI Taxonomy" id="1520"/>
    <lineage>
        <taxon>Bacteria</taxon>
        <taxon>Bacillati</taxon>
        <taxon>Bacillota</taxon>
        <taxon>Clostridia</taxon>
        <taxon>Eubacteriales</taxon>
        <taxon>Clostridiaceae</taxon>
        <taxon>Clostridium</taxon>
    </lineage>
</organism>
<reference evidence="1 2" key="1">
    <citation type="submission" date="2017-02" db="EMBL/GenBank/DDBJ databases">
        <title>Genome sequence of Clostridium beijerinckii Br21.</title>
        <authorList>
            <person name="Fonseca B.C."/>
            <person name="Guazzaroni M.E."/>
            <person name="Riano-Pachon D.M."/>
            <person name="Reginatto V."/>
        </authorList>
    </citation>
    <scope>NUCLEOTIDE SEQUENCE [LARGE SCALE GENOMIC DNA]</scope>
    <source>
        <strain evidence="1 2">Br21</strain>
    </source>
</reference>
<dbReference type="Pfam" id="PF09388">
    <property type="entry name" value="SpoOE-like"/>
    <property type="match status" value="1"/>
</dbReference>
<protein>
    <submittedName>
        <fullName evidence="1">Sporulation protein Spo0E</fullName>
    </submittedName>
</protein>
<evidence type="ECO:0000313" key="1">
    <source>
        <dbReference type="EMBL" id="OOP72913.1"/>
    </source>
</evidence>
<dbReference type="GO" id="GO:0046983">
    <property type="term" value="F:protein dimerization activity"/>
    <property type="evidence" value="ECO:0007669"/>
    <property type="project" value="InterPro"/>
</dbReference>
<dbReference type="EMBL" id="MWMH01000004">
    <property type="protein sequence ID" value="OOP72913.1"/>
    <property type="molecule type" value="Genomic_DNA"/>
</dbReference>
<dbReference type="InterPro" id="IPR018540">
    <property type="entry name" value="Spo0E-like"/>
</dbReference>
<dbReference type="GO" id="GO:0043937">
    <property type="term" value="P:regulation of sporulation"/>
    <property type="evidence" value="ECO:0007669"/>
    <property type="project" value="InterPro"/>
</dbReference>
<name>A0A1S9N6B6_CLOBE</name>
<dbReference type="AlphaFoldDB" id="A0A1S9N6B6"/>
<dbReference type="RefSeq" id="WP_008424009.1">
    <property type="nucleotide sequence ID" value="NZ_JABSWM010000001.1"/>
</dbReference>
<gene>
    <name evidence="1" type="ORF">CBEIBR21_13950</name>
</gene>
<proteinExistence type="predicted"/>
<dbReference type="InterPro" id="IPR036638">
    <property type="entry name" value="HLH_DNA-bd_sf"/>
</dbReference>
<dbReference type="InterPro" id="IPR037208">
    <property type="entry name" value="Spo0E-like_sf"/>
</dbReference>
<accession>A0A1S9N6B6</accession>
<dbReference type="Proteomes" id="UP000190959">
    <property type="component" value="Unassembled WGS sequence"/>
</dbReference>
<dbReference type="Gene3D" id="4.10.280.10">
    <property type="entry name" value="Helix-loop-helix DNA-binding domain"/>
    <property type="match status" value="1"/>
</dbReference>
<dbReference type="SUPFAM" id="SSF140500">
    <property type="entry name" value="BAS1536-like"/>
    <property type="match status" value="1"/>
</dbReference>
<sequence length="56" mass="6646">MKEMENINNKINMMRKLLQDLINEKSNLLDPDVILVSQELDEILNEYNKLISKVEK</sequence>
<comment type="caution">
    <text evidence="1">The sequence shown here is derived from an EMBL/GenBank/DDBJ whole genome shotgun (WGS) entry which is preliminary data.</text>
</comment>